<dbReference type="EMBL" id="GEDG01014809">
    <property type="protein sequence ID" value="JAP24050.1"/>
    <property type="molecule type" value="Transcribed_RNA"/>
</dbReference>
<accession>A0A0V0HUP2</accession>
<protein>
    <submittedName>
        <fullName evidence="1">Putative ovule protein</fullName>
    </submittedName>
</protein>
<name>A0A0V0HUP2_SOLCH</name>
<dbReference type="AlphaFoldDB" id="A0A0V0HUP2"/>
<sequence>MVKWDILTLSREQGGLGLRNLTKQNNCLLQKWLWRFCTEDGALWRRYIAQKYGLLSHWITEEVMGTFGCSVWKTIRRLWPYFNNISIGVANGLKLHSGMKFG</sequence>
<evidence type="ECO:0000313" key="1">
    <source>
        <dbReference type="EMBL" id="JAP24050.1"/>
    </source>
</evidence>
<proteinExistence type="predicted"/>
<reference evidence="1" key="1">
    <citation type="submission" date="2015-12" db="EMBL/GenBank/DDBJ databases">
        <title>Gene expression during late stages of embryo sac development: a critical building block for successful pollen-pistil interactions.</title>
        <authorList>
            <person name="Liu Y."/>
            <person name="Joly V."/>
            <person name="Sabar M."/>
            <person name="Matton D.P."/>
        </authorList>
    </citation>
    <scope>NUCLEOTIDE SEQUENCE</scope>
</reference>
<organism evidence="1">
    <name type="scientific">Solanum chacoense</name>
    <name type="common">Chaco potato</name>
    <dbReference type="NCBI Taxonomy" id="4108"/>
    <lineage>
        <taxon>Eukaryota</taxon>
        <taxon>Viridiplantae</taxon>
        <taxon>Streptophyta</taxon>
        <taxon>Embryophyta</taxon>
        <taxon>Tracheophyta</taxon>
        <taxon>Spermatophyta</taxon>
        <taxon>Magnoliopsida</taxon>
        <taxon>eudicotyledons</taxon>
        <taxon>Gunneridae</taxon>
        <taxon>Pentapetalae</taxon>
        <taxon>asterids</taxon>
        <taxon>lamiids</taxon>
        <taxon>Solanales</taxon>
        <taxon>Solanaceae</taxon>
        <taxon>Solanoideae</taxon>
        <taxon>Solaneae</taxon>
        <taxon>Solanum</taxon>
    </lineage>
</organism>